<organism evidence="8 9">
    <name type="scientific">Lasiodiplodia hormozganensis</name>
    <dbReference type="NCBI Taxonomy" id="869390"/>
    <lineage>
        <taxon>Eukaryota</taxon>
        <taxon>Fungi</taxon>
        <taxon>Dikarya</taxon>
        <taxon>Ascomycota</taxon>
        <taxon>Pezizomycotina</taxon>
        <taxon>Dothideomycetes</taxon>
        <taxon>Dothideomycetes incertae sedis</taxon>
        <taxon>Botryosphaeriales</taxon>
        <taxon>Botryosphaeriaceae</taxon>
        <taxon>Lasiodiplodia</taxon>
    </lineage>
</organism>
<keyword evidence="5 6" id="KW-0472">Membrane</keyword>
<feature type="transmembrane region" description="Helical" evidence="6">
    <location>
        <begin position="259"/>
        <end position="284"/>
    </location>
</feature>
<keyword evidence="8" id="KW-0813">Transport</keyword>
<dbReference type="GO" id="GO:0016020">
    <property type="term" value="C:membrane"/>
    <property type="evidence" value="ECO:0007669"/>
    <property type="project" value="UniProtKB-SubCell"/>
</dbReference>
<evidence type="ECO:0000256" key="4">
    <source>
        <dbReference type="ARBA" id="ARBA00022989"/>
    </source>
</evidence>
<feature type="transmembrane region" description="Helical" evidence="6">
    <location>
        <begin position="176"/>
        <end position="198"/>
    </location>
</feature>
<comment type="similarity">
    <text evidence="2">Belongs to the major facilitator superfamily. Sugar transporter (TC 2.A.1.1) family.</text>
</comment>
<accession>A0AA39YV81</accession>
<evidence type="ECO:0000256" key="1">
    <source>
        <dbReference type="ARBA" id="ARBA00004141"/>
    </source>
</evidence>
<evidence type="ECO:0000256" key="5">
    <source>
        <dbReference type="ARBA" id="ARBA00023136"/>
    </source>
</evidence>
<dbReference type="Gene3D" id="1.20.1250.20">
    <property type="entry name" value="MFS general substrate transporter like domains"/>
    <property type="match status" value="1"/>
</dbReference>
<keyword evidence="3 6" id="KW-0812">Transmembrane</keyword>
<name>A0AA39YV81_9PEZI</name>
<gene>
    <name evidence="8" type="primary">HXT3_3</name>
    <name evidence="8" type="ORF">DIS24_g4861</name>
</gene>
<protein>
    <submittedName>
        <fullName evidence="8">Low-affinity glucose transporter HXT3</fullName>
    </submittedName>
</protein>
<dbReference type="Pfam" id="PF00083">
    <property type="entry name" value="Sugar_tr"/>
    <property type="match status" value="1"/>
</dbReference>
<evidence type="ECO:0000256" key="6">
    <source>
        <dbReference type="SAM" id="Phobius"/>
    </source>
</evidence>
<dbReference type="Proteomes" id="UP001175001">
    <property type="component" value="Unassembled WGS sequence"/>
</dbReference>
<comment type="subcellular location">
    <subcellularLocation>
        <location evidence="1">Membrane</location>
        <topology evidence="1">Multi-pass membrane protein</topology>
    </subcellularLocation>
</comment>
<keyword evidence="4 6" id="KW-1133">Transmembrane helix</keyword>
<dbReference type="GO" id="GO:0005351">
    <property type="term" value="F:carbohydrate:proton symporter activity"/>
    <property type="evidence" value="ECO:0007669"/>
    <property type="project" value="TreeGrafter"/>
</dbReference>
<keyword evidence="8" id="KW-0762">Sugar transport</keyword>
<dbReference type="EMBL" id="JAUJDW010000019">
    <property type="protein sequence ID" value="KAK0658140.1"/>
    <property type="molecule type" value="Genomic_DNA"/>
</dbReference>
<evidence type="ECO:0000313" key="9">
    <source>
        <dbReference type="Proteomes" id="UP001175001"/>
    </source>
</evidence>
<dbReference type="PANTHER" id="PTHR48022">
    <property type="entry name" value="PLASTIDIC GLUCOSE TRANSPORTER 4"/>
    <property type="match status" value="1"/>
</dbReference>
<keyword evidence="9" id="KW-1185">Reference proteome</keyword>
<proteinExistence type="inferred from homology"/>
<dbReference type="SUPFAM" id="SSF103473">
    <property type="entry name" value="MFS general substrate transporter"/>
    <property type="match status" value="1"/>
</dbReference>
<reference evidence="8" key="1">
    <citation type="submission" date="2023-06" db="EMBL/GenBank/DDBJ databases">
        <title>Multi-omics analyses reveal the molecular pathogenesis toolkit of Lasiodiplodia hormozganensis, a cross-kingdom pathogen.</title>
        <authorList>
            <person name="Felix C."/>
            <person name="Meneses R."/>
            <person name="Goncalves M.F.M."/>
            <person name="Tilleman L."/>
            <person name="Duarte A.S."/>
            <person name="Jorrin-Novo J.V."/>
            <person name="Van De Peer Y."/>
            <person name="Deforce D."/>
            <person name="Van Nieuwerburgh F."/>
            <person name="Esteves A.C."/>
            <person name="Alves A."/>
        </authorList>
    </citation>
    <scope>NUCLEOTIDE SEQUENCE</scope>
    <source>
        <strain evidence="8">CBS 339.90</strain>
    </source>
</reference>
<evidence type="ECO:0000313" key="8">
    <source>
        <dbReference type="EMBL" id="KAK0658140.1"/>
    </source>
</evidence>
<dbReference type="InterPro" id="IPR050360">
    <property type="entry name" value="MFS_Sugar_Transporters"/>
</dbReference>
<dbReference type="InterPro" id="IPR020846">
    <property type="entry name" value="MFS_dom"/>
</dbReference>
<sequence>MVSGSRFFGLRGTKLNVAVGVIAGLDFLLFGYDQGVMGGLLTLGSFLKTFPEMDVNSGTTEAERNHISTIQGISYIQSEFLAIKDTVLEMAKGSFSDLFTMGKDRHLHRTVLAYVNQMFQQISGINLITYYAANIYENYVGLSPFISRILAACNGTEYFLVSWIPVFIIEKFGRRSLMLFGAVGMSLSMVVLAIANSVNEGKSADERNTAAGIVAAAFLFVFNSFFAVGWLGMTWLYPAEIVPLRIRAPANALATSANWAFNFMVVMITPVAFSSIGYQTYIIFAVM</sequence>
<evidence type="ECO:0000259" key="7">
    <source>
        <dbReference type="PROSITE" id="PS50850"/>
    </source>
</evidence>
<evidence type="ECO:0000256" key="2">
    <source>
        <dbReference type="ARBA" id="ARBA00010992"/>
    </source>
</evidence>
<evidence type="ECO:0000256" key="3">
    <source>
        <dbReference type="ARBA" id="ARBA00022692"/>
    </source>
</evidence>
<feature type="transmembrane region" description="Helical" evidence="6">
    <location>
        <begin position="210"/>
        <end position="238"/>
    </location>
</feature>
<dbReference type="InterPro" id="IPR036259">
    <property type="entry name" value="MFS_trans_sf"/>
</dbReference>
<feature type="domain" description="Major facilitator superfamily (MFS) profile" evidence="7">
    <location>
        <begin position="1"/>
        <end position="287"/>
    </location>
</feature>
<dbReference type="InterPro" id="IPR005828">
    <property type="entry name" value="MFS_sugar_transport-like"/>
</dbReference>
<dbReference type="PANTHER" id="PTHR48022:SF68">
    <property type="entry name" value="MAJOR FACILITATOR SUPERFAMILY (MFS) PROFILE DOMAIN-CONTAINING PROTEIN-RELATED"/>
    <property type="match status" value="1"/>
</dbReference>
<comment type="caution">
    <text evidence="8">The sequence shown here is derived from an EMBL/GenBank/DDBJ whole genome shotgun (WGS) entry which is preliminary data.</text>
</comment>
<dbReference type="PROSITE" id="PS50850">
    <property type="entry name" value="MFS"/>
    <property type="match status" value="1"/>
</dbReference>
<dbReference type="AlphaFoldDB" id="A0AA39YV81"/>